<sequence>MVHTENRVLVNKVDDGSMCSEVMKYLDRICDVEGLPVTDKELCKKQIVKALKKDQKVSLAIERPMTTDRIRQVQDLLKRLETQPPSVVLEMDVRDIIARYNQRLQKGEIAKEAVSLLWNH</sequence>
<dbReference type="PANTHER" id="PTHR31327:SF6">
    <property type="entry name" value="PDZ DOMAIN-CONTAINING PROTEIN"/>
    <property type="match status" value="1"/>
</dbReference>
<evidence type="ECO:0000313" key="1">
    <source>
        <dbReference type="EMBL" id="VDN37239.1"/>
    </source>
</evidence>
<keyword evidence="2" id="KW-1185">Reference proteome</keyword>
<gene>
    <name evidence="1" type="ORF">CGOC_LOCUS13419</name>
</gene>
<dbReference type="OrthoDB" id="5865737at2759"/>
<protein>
    <submittedName>
        <fullName evidence="1">Uncharacterized protein</fullName>
    </submittedName>
</protein>
<dbReference type="AlphaFoldDB" id="A0A3P7R8K4"/>
<proteinExistence type="predicted"/>
<dbReference type="EMBL" id="UYRV01131236">
    <property type="protein sequence ID" value="VDN37239.1"/>
    <property type="molecule type" value="Genomic_DNA"/>
</dbReference>
<accession>A0A3P7R8K4</accession>
<evidence type="ECO:0000313" key="2">
    <source>
        <dbReference type="Proteomes" id="UP000271889"/>
    </source>
</evidence>
<dbReference type="Proteomes" id="UP000271889">
    <property type="component" value="Unassembled WGS sequence"/>
</dbReference>
<name>A0A3P7R8K4_CYLGO</name>
<dbReference type="InterPro" id="IPR040264">
    <property type="entry name" value="T15H9.4-like"/>
</dbReference>
<dbReference type="PANTHER" id="PTHR31327">
    <property type="entry name" value="SPERM MEIOSIS PDZ DOMAIN CONTAINING PROTEINS-RELATED"/>
    <property type="match status" value="1"/>
</dbReference>
<reference evidence="1 2" key="1">
    <citation type="submission" date="2018-11" db="EMBL/GenBank/DDBJ databases">
        <authorList>
            <consortium name="Pathogen Informatics"/>
        </authorList>
    </citation>
    <scope>NUCLEOTIDE SEQUENCE [LARGE SCALE GENOMIC DNA]</scope>
</reference>
<organism evidence="1 2">
    <name type="scientific">Cylicostephanus goldi</name>
    <name type="common">Nematode worm</name>
    <dbReference type="NCBI Taxonomy" id="71465"/>
    <lineage>
        <taxon>Eukaryota</taxon>
        <taxon>Metazoa</taxon>
        <taxon>Ecdysozoa</taxon>
        <taxon>Nematoda</taxon>
        <taxon>Chromadorea</taxon>
        <taxon>Rhabditida</taxon>
        <taxon>Rhabditina</taxon>
        <taxon>Rhabditomorpha</taxon>
        <taxon>Strongyloidea</taxon>
        <taxon>Strongylidae</taxon>
        <taxon>Cylicostephanus</taxon>
    </lineage>
</organism>